<feature type="domain" description="HTH araC/xylS-type" evidence="4">
    <location>
        <begin position="180"/>
        <end position="278"/>
    </location>
</feature>
<dbReference type="Gene3D" id="2.60.120.10">
    <property type="entry name" value="Jelly Rolls"/>
    <property type="match status" value="1"/>
</dbReference>
<dbReference type="SUPFAM" id="SSF51182">
    <property type="entry name" value="RmlC-like cupins"/>
    <property type="match status" value="1"/>
</dbReference>
<dbReference type="SUPFAM" id="SSF46689">
    <property type="entry name" value="Homeodomain-like"/>
    <property type="match status" value="2"/>
</dbReference>
<dbReference type="EMBL" id="FMAF01000035">
    <property type="protein sequence ID" value="SCB50815.1"/>
    <property type="molecule type" value="Genomic_DNA"/>
</dbReference>
<evidence type="ECO:0000313" key="6">
    <source>
        <dbReference type="Proteomes" id="UP000199205"/>
    </source>
</evidence>
<dbReference type="Pfam" id="PF02311">
    <property type="entry name" value="AraC_binding"/>
    <property type="match status" value="1"/>
</dbReference>
<keyword evidence="1" id="KW-0805">Transcription regulation</keyword>
<evidence type="ECO:0000256" key="2">
    <source>
        <dbReference type="ARBA" id="ARBA00023125"/>
    </source>
</evidence>
<sequence>MTVRRKAPFGVAEDRFSADRRELVLPMAKPHAHNQIEINYLYAGAVTYLYNGKMVEVTEDDFVFFWGAIPHQAIAVKPHSRFVCIYVPLEMFMFAPFSPELKSAILAGGFIKIGERLPMDDALMRQIRFELQTSDPFLSELNYRHLELRLRRADTKGWINLVDISPSHAASPGNTHRKIIEMTRYISERSDSALTVAAIADAVSLHPKYAMTLFHKSLGMTITQYLTRRRLVTAQRLLVTSEKIAAAIAYESGFGSVSRFYAVFRDQIGMSPREFQDVYDQKGVSS</sequence>
<dbReference type="PANTHER" id="PTHR43280:SF27">
    <property type="entry name" value="TRANSCRIPTIONAL REGULATOR MTLR"/>
    <property type="match status" value="1"/>
</dbReference>
<dbReference type="RefSeq" id="WP_092576774.1">
    <property type="nucleotide sequence ID" value="NZ_FMAF01000035.1"/>
</dbReference>
<dbReference type="OrthoDB" id="345413at2"/>
<dbReference type="GO" id="GO:0043565">
    <property type="term" value="F:sequence-specific DNA binding"/>
    <property type="evidence" value="ECO:0007669"/>
    <property type="project" value="InterPro"/>
</dbReference>
<evidence type="ECO:0000256" key="1">
    <source>
        <dbReference type="ARBA" id="ARBA00023015"/>
    </source>
</evidence>
<name>A0A1C3XF86_9HYPH</name>
<protein>
    <submittedName>
        <fullName evidence="5">AraC-type DNA-binding protein</fullName>
    </submittedName>
</protein>
<evidence type="ECO:0000256" key="3">
    <source>
        <dbReference type="ARBA" id="ARBA00023163"/>
    </source>
</evidence>
<dbReference type="InterPro" id="IPR009057">
    <property type="entry name" value="Homeodomain-like_sf"/>
</dbReference>
<dbReference type="SMART" id="SM00342">
    <property type="entry name" value="HTH_ARAC"/>
    <property type="match status" value="1"/>
</dbReference>
<dbReference type="Gene3D" id="1.10.10.60">
    <property type="entry name" value="Homeodomain-like"/>
    <property type="match status" value="2"/>
</dbReference>
<dbReference type="InterPro" id="IPR011051">
    <property type="entry name" value="RmlC_Cupin_sf"/>
</dbReference>
<dbReference type="InterPro" id="IPR018060">
    <property type="entry name" value="HTH_AraC"/>
</dbReference>
<dbReference type="PANTHER" id="PTHR43280">
    <property type="entry name" value="ARAC-FAMILY TRANSCRIPTIONAL REGULATOR"/>
    <property type="match status" value="1"/>
</dbReference>
<accession>A0A1C3XF86</accession>
<dbReference type="PROSITE" id="PS01124">
    <property type="entry name" value="HTH_ARAC_FAMILY_2"/>
    <property type="match status" value="1"/>
</dbReference>
<dbReference type="GO" id="GO:0003700">
    <property type="term" value="F:DNA-binding transcription factor activity"/>
    <property type="evidence" value="ECO:0007669"/>
    <property type="project" value="InterPro"/>
</dbReference>
<proteinExistence type="predicted"/>
<keyword evidence="3" id="KW-0804">Transcription</keyword>
<reference evidence="5 6" key="1">
    <citation type="submission" date="2016-08" db="EMBL/GenBank/DDBJ databases">
        <authorList>
            <person name="Seilhamer J.J."/>
        </authorList>
    </citation>
    <scope>NUCLEOTIDE SEQUENCE [LARGE SCALE GENOMIC DNA]</scope>
    <source>
        <strain evidence="5 6">P1-7</strain>
    </source>
</reference>
<dbReference type="Proteomes" id="UP000199205">
    <property type="component" value="Unassembled WGS sequence"/>
</dbReference>
<dbReference type="InterPro" id="IPR014710">
    <property type="entry name" value="RmlC-like_jellyroll"/>
</dbReference>
<dbReference type="Pfam" id="PF12833">
    <property type="entry name" value="HTH_18"/>
    <property type="match status" value="1"/>
</dbReference>
<evidence type="ECO:0000259" key="4">
    <source>
        <dbReference type="PROSITE" id="PS01124"/>
    </source>
</evidence>
<organism evidence="5 6">
    <name type="scientific">Rhizobium lusitanum</name>
    <dbReference type="NCBI Taxonomy" id="293958"/>
    <lineage>
        <taxon>Bacteria</taxon>
        <taxon>Pseudomonadati</taxon>
        <taxon>Pseudomonadota</taxon>
        <taxon>Alphaproteobacteria</taxon>
        <taxon>Hyphomicrobiales</taxon>
        <taxon>Rhizobiaceae</taxon>
        <taxon>Rhizobium/Agrobacterium group</taxon>
        <taxon>Rhizobium</taxon>
    </lineage>
</organism>
<gene>
    <name evidence="5" type="ORF">GA0061101_13510</name>
</gene>
<dbReference type="AlphaFoldDB" id="A0A1C3XF86"/>
<evidence type="ECO:0000313" key="5">
    <source>
        <dbReference type="EMBL" id="SCB50815.1"/>
    </source>
</evidence>
<keyword evidence="2 5" id="KW-0238">DNA-binding</keyword>
<dbReference type="InterPro" id="IPR003313">
    <property type="entry name" value="AraC-bd"/>
</dbReference>